<gene>
    <name evidence="8" type="ORF">OU682_17025</name>
</gene>
<comment type="similarity">
    <text evidence="2">Belongs to the GMC oxidoreductase family.</text>
</comment>
<dbReference type="InterPro" id="IPR051473">
    <property type="entry name" value="P2Ox-like"/>
</dbReference>
<dbReference type="EMBL" id="JAPTYD010000034">
    <property type="protein sequence ID" value="MCZ0963314.1"/>
    <property type="molecule type" value="Genomic_DNA"/>
</dbReference>
<evidence type="ECO:0000256" key="1">
    <source>
        <dbReference type="ARBA" id="ARBA00001974"/>
    </source>
</evidence>
<evidence type="ECO:0000256" key="4">
    <source>
        <dbReference type="ARBA" id="ARBA00022827"/>
    </source>
</evidence>
<dbReference type="Pfam" id="PF00732">
    <property type="entry name" value="GMC_oxred_N"/>
    <property type="match status" value="1"/>
</dbReference>
<dbReference type="InterPro" id="IPR000172">
    <property type="entry name" value="GMC_OxRdtase_N"/>
</dbReference>
<evidence type="ECO:0000256" key="2">
    <source>
        <dbReference type="ARBA" id="ARBA00010790"/>
    </source>
</evidence>
<feature type="domain" description="Glucose-methanol-choline oxidoreductase N-terminal" evidence="6">
    <location>
        <begin position="165"/>
        <end position="275"/>
    </location>
</feature>
<evidence type="ECO:0000256" key="3">
    <source>
        <dbReference type="ARBA" id="ARBA00022630"/>
    </source>
</evidence>
<evidence type="ECO:0000259" key="7">
    <source>
        <dbReference type="Pfam" id="PF05199"/>
    </source>
</evidence>
<accession>A0ABT4J886</accession>
<keyword evidence="4" id="KW-0274">FAD</keyword>
<dbReference type="PANTHER" id="PTHR42784">
    <property type="entry name" value="PYRANOSE 2-OXIDASE"/>
    <property type="match status" value="1"/>
</dbReference>
<dbReference type="PANTHER" id="PTHR42784:SF1">
    <property type="entry name" value="PYRANOSE 2-OXIDASE"/>
    <property type="match status" value="1"/>
</dbReference>
<dbReference type="Pfam" id="PF05199">
    <property type="entry name" value="GMC_oxred_C"/>
    <property type="match status" value="1"/>
</dbReference>
<feature type="domain" description="Glucose-methanol-choline oxidoreductase C-terminal" evidence="7">
    <location>
        <begin position="426"/>
        <end position="481"/>
    </location>
</feature>
<dbReference type="InterPro" id="IPR007867">
    <property type="entry name" value="GMC_OxRtase_C"/>
</dbReference>
<keyword evidence="9" id="KW-1185">Reference proteome</keyword>
<sequence>MIGTGLGGAHAGARLVEAGMKVLFVERGTRALSDNAPAPLEQLDAEVMIDGKGARRVPTSISAVGGTSVVYAASLELPARHDLEDLEGIPHPTGGWIVGYDRFIPYFSEARRLVGISGTPNVLCPEDRDLFVSPPPLCAGDAEICDDLTRRGYHPYRAHLGIAYQPQCQECIGRECQQACKADARQPLQRALSTGRSALLSGWTAQQIEIDGETVSGVVVSRAGQEPVILATDRVVLAGGAIGSAQLLLASRSTEWADGIGNRTGLLGRNLMFHLSERMAVFPKHRAPLGFPAKSLALRDLYLRDGARMGMVQSMGLQADYGNILMHLRSRFDAGRLRRARVLRPFLRIPAKVAAGVLGEARVFVGILEDLPYETNRILPGSNPLEPPRIVYGVAPELAQRRHRFRNAIREMFRGRRFFFLNDDIELNYGHACGTARFGRDPRDSVLDADCRVHGLRNLYVADASFMPSSTGVNPGLIILANSLRVADRIVAAR</sequence>
<evidence type="ECO:0000256" key="5">
    <source>
        <dbReference type="ARBA" id="ARBA00023002"/>
    </source>
</evidence>
<comment type="cofactor">
    <cofactor evidence="1">
        <name>FAD</name>
        <dbReference type="ChEBI" id="CHEBI:57692"/>
    </cofactor>
</comment>
<dbReference type="Proteomes" id="UP001149822">
    <property type="component" value="Unassembled WGS sequence"/>
</dbReference>
<evidence type="ECO:0000259" key="6">
    <source>
        <dbReference type="Pfam" id="PF00732"/>
    </source>
</evidence>
<protein>
    <submittedName>
        <fullName evidence="8">GMC family oxidoreductase</fullName>
    </submittedName>
</protein>
<evidence type="ECO:0000313" key="8">
    <source>
        <dbReference type="EMBL" id="MCZ0963314.1"/>
    </source>
</evidence>
<proteinExistence type="inferred from homology"/>
<dbReference type="InterPro" id="IPR036188">
    <property type="entry name" value="FAD/NAD-bd_sf"/>
</dbReference>
<reference evidence="8" key="1">
    <citation type="submission" date="2022-12" db="EMBL/GenBank/DDBJ databases">
        <title>Paracoccus sp. EF6 isolated from a lake water.</title>
        <authorList>
            <person name="Liu H."/>
        </authorList>
    </citation>
    <scope>NUCLEOTIDE SEQUENCE</scope>
    <source>
        <strain evidence="8">EF6</strain>
    </source>
</reference>
<dbReference type="Gene3D" id="3.50.50.60">
    <property type="entry name" value="FAD/NAD(P)-binding domain"/>
    <property type="match status" value="2"/>
</dbReference>
<name>A0ABT4J886_9RHOB</name>
<comment type="caution">
    <text evidence="8">The sequence shown here is derived from an EMBL/GenBank/DDBJ whole genome shotgun (WGS) entry which is preliminary data.</text>
</comment>
<evidence type="ECO:0000313" key="9">
    <source>
        <dbReference type="Proteomes" id="UP001149822"/>
    </source>
</evidence>
<dbReference type="SUPFAM" id="SSF51905">
    <property type="entry name" value="FAD/NAD(P)-binding domain"/>
    <property type="match status" value="1"/>
</dbReference>
<keyword evidence="3" id="KW-0285">Flavoprotein</keyword>
<organism evidence="8 9">
    <name type="scientific">Paracoccus benzoatiresistens</name>
    <dbReference type="NCBI Taxonomy" id="2997341"/>
    <lineage>
        <taxon>Bacteria</taxon>
        <taxon>Pseudomonadati</taxon>
        <taxon>Pseudomonadota</taxon>
        <taxon>Alphaproteobacteria</taxon>
        <taxon>Rhodobacterales</taxon>
        <taxon>Paracoccaceae</taxon>
        <taxon>Paracoccus</taxon>
    </lineage>
</organism>
<keyword evidence="5" id="KW-0560">Oxidoreductase</keyword>